<accession>A0A5N5SYG2</accession>
<dbReference type="Proteomes" id="UP000326759">
    <property type="component" value="Unassembled WGS sequence"/>
</dbReference>
<dbReference type="EMBL" id="SEYY01018527">
    <property type="protein sequence ID" value="KAB7499253.1"/>
    <property type="molecule type" value="Genomic_DNA"/>
</dbReference>
<organism evidence="2 3">
    <name type="scientific">Armadillidium nasatum</name>
    <dbReference type="NCBI Taxonomy" id="96803"/>
    <lineage>
        <taxon>Eukaryota</taxon>
        <taxon>Metazoa</taxon>
        <taxon>Ecdysozoa</taxon>
        <taxon>Arthropoda</taxon>
        <taxon>Crustacea</taxon>
        <taxon>Multicrustacea</taxon>
        <taxon>Malacostraca</taxon>
        <taxon>Eumalacostraca</taxon>
        <taxon>Peracarida</taxon>
        <taxon>Isopoda</taxon>
        <taxon>Oniscidea</taxon>
        <taxon>Crinocheta</taxon>
        <taxon>Armadillidiidae</taxon>
        <taxon>Armadillidium</taxon>
    </lineage>
</organism>
<gene>
    <name evidence="2" type="ORF">Anas_05043</name>
</gene>
<feature type="compositionally biased region" description="Basic and acidic residues" evidence="1">
    <location>
        <begin position="46"/>
        <end position="64"/>
    </location>
</feature>
<evidence type="ECO:0000256" key="1">
    <source>
        <dbReference type="SAM" id="MobiDB-lite"/>
    </source>
</evidence>
<reference evidence="2 3" key="1">
    <citation type="journal article" date="2019" name="PLoS Biol.">
        <title>Sex chromosomes control vertical transmission of feminizing Wolbachia symbionts in an isopod.</title>
        <authorList>
            <person name="Becking T."/>
            <person name="Chebbi M.A."/>
            <person name="Giraud I."/>
            <person name="Moumen B."/>
            <person name="Laverre T."/>
            <person name="Caubet Y."/>
            <person name="Peccoud J."/>
            <person name="Gilbert C."/>
            <person name="Cordaux R."/>
        </authorList>
    </citation>
    <scope>NUCLEOTIDE SEQUENCE [LARGE SCALE GENOMIC DNA]</scope>
    <source>
        <strain evidence="2">ANa2</strain>
        <tissue evidence="2">Whole body excluding digestive tract and cuticle</tissue>
    </source>
</reference>
<name>A0A5N5SYG2_9CRUS</name>
<sequence>MKLRLKYFLPAASSVWGSEPTRRGVRQWAPTSNPHSISNCPTRSTRLSDRRAKTPDDKYRISNI</sequence>
<keyword evidence="3" id="KW-1185">Reference proteome</keyword>
<dbReference type="AlphaFoldDB" id="A0A5N5SYG2"/>
<feature type="compositionally biased region" description="Polar residues" evidence="1">
    <location>
        <begin position="29"/>
        <end position="45"/>
    </location>
</feature>
<evidence type="ECO:0000313" key="2">
    <source>
        <dbReference type="EMBL" id="KAB7499253.1"/>
    </source>
</evidence>
<proteinExistence type="predicted"/>
<comment type="caution">
    <text evidence="2">The sequence shown here is derived from an EMBL/GenBank/DDBJ whole genome shotgun (WGS) entry which is preliminary data.</text>
</comment>
<evidence type="ECO:0000313" key="3">
    <source>
        <dbReference type="Proteomes" id="UP000326759"/>
    </source>
</evidence>
<feature type="region of interest" description="Disordered" evidence="1">
    <location>
        <begin position="20"/>
        <end position="64"/>
    </location>
</feature>
<protein>
    <submittedName>
        <fullName evidence="2">Uncharacterized protein</fullName>
    </submittedName>
</protein>